<dbReference type="AlphaFoldDB" id="A0A6J4MNR7"/>
<dbReference type="InterPro" id="IPR055688">
    <property type="entry name" value="LtfC/p132/Gp6_b-sand"/>
</dbReference>
<dbReference type="Pfam" id="PF23926">
    <property type="entry name" value="LtfC"/>
    <property type="match status" value="1"/>
</dbReference>
<accession>A0A6J4MNR7</accession>
<feature type="domain" description="LtfC/p132/Gp6 beta-sandwich" evidence="2">
    <location>
        <begin position="10"/>
        <end position="98"/>
    </location>
</feature>
<evidence type="ECO:0000313" key="3">
    <source>
        <dbReference type="EMBL" id="CAA9364625.1"/>
    </source>
</evidence>
<evidence type="ECO:0000259" key="2">
    <source>
        <dbReference type="Pfam" id="PF23926"/>
    </source>
</evidence>
<evidence type="ECO:0000256" key="1">
    <source>
        <dbReference type="SAM" id="MobiDB-lite"/>
    </source>
</evidence>
<reference evidence="3" key="1">
    <citation type="submission" date="2020-02" db="EMBL/GenBank/DDBJ databases">
        <authorList>
            <person name="Meier V. D."/>
        </authorList>
    </citation>
    <scope>NUCLEOTIDE SEQUENCE</scope>
    <source>
        <strain evidence="3">AVDCRST_MAG68</strain>
    </source>
</reference>
<dbReference type="EMBL" id="CADCTW010000217">
    <property type="protein sequence ID" value="CAA9364625.1"/>
    <property type="molecule type" value="Genomic_DNA"/>
</dbReference>
<gene>
    <name evidence="3" type="ORF">AVDCRST_MAG68-5063</name>
</gene>
<sequence length="233" mass="24742">MITLGRPIKQIAVVLPDVGSYTAVLVSESGWPADARVQLRFGDWEMVWTATRSGNQMRWDIAAAQVAAVRGLSRQTVWLTYQAGDAEPLQWGTGRVYRASRAQGLTGMVLGDGRPDMVTSPPGTTAAVHVMPVAGPAGTAGPRGDAGPRGEQGPPGETVASRGSSAGPASYTHTQAKPADTWVVEHGLGRTPVAWSLFDNSGGERNQYRVEHLGSMRLRVLMDVPTAGTFTTY</sequence>
<feature type="region of interest" description="Disordered" evidence="1">
    <location>
        <begin position="135"/>
        <end position="178"/>
    </location>
</feature>
<dbReference type="Gene3D" id="1.20.5.320">
    <property type="entry name" value="6-Phosphogluconate Dehydrogenase, domain 3"/>
    <property type="match status" value="1"/>
</dbReference>
<name>A0A6J4MNR7_9BACT</name>
<protein>
    <recommendedName>
        <fullName evidence="2">LtfC/p132/Gp6 beta-sandwich domain-containing protein</fullName>
    </recommendedName>
</protein>
<organism evidence="3">
    <name type="scientific">uncultured Gemmatimonadota bacterium</name>
    <dbReference type="NCBI Taxonomy" id="203437"/>
    <lineage>
        <taxon>Bacteria</taxon>
        <taxon>Pseudomonadati</taxon>
        <taxon>Gemmatimonadota</taxon>
        <taxon>environmental samples</taxon>
    </lineage>
</organism>
<proteinExistence type="predicted"/>